<evidence type="ECO:0000313" key="2">
    <source>
        <dbReference type="Proteomes" id="UP001433508"/>
    </source>
</evidence>
<dbReference type="EMBL" id="MU971527">
    <property type="protein sequence ID" value="KAK9234040.1"/>
    <property type="molecule type" value="Genomic_DNA"/>
</dbReference>
<organism evidence="1 2">
    <name type="scientific">Lipomyces kononenkoae</name>
    <name type="common">Yeast</name>
    <dbReference type="NCBI Taxonomy" id="34357"/>
    <lineage>
        <taxon>Eukaryota</taxon>
        <taxon>Fungi</taxon>
        <taxon>Dikarya</taxon>
        <taxon>Ascomycota</taxon>
        <taxon>Saccharomycotina</taxon>
        <taxon>Lipomycetes</taxon>
        <taxon>Lipomycetales</taxon>
        <taxon>Lipomycetaceae</taxon>
        <taxon>Lipomyces</taxon>
    </lineage>
</organism>
<comment type="caution">
    <text evidence="1">The sequence shown here is derived from an EMBL/GenBank/DDBJ whole genome shotgun (WGS) entry which is preliminary data.</text>
</comment>
<evidence type="ECO:0000313" key="1">
    <source>
        <dbReference type="EMBL" id="KAK9234040.1"/>
    </source>
</evidence>
<protein>
    <submittedName>
        <fullName evidence="1">General substrate transporter</fullName>
    </submittedName>
</protein>
<reference evidence="2" key="1">
    <citation type="journal article" date="2024" name="Front. Bioeng. Biotechnol.">
        <title>Genome-scale model development and genomic sequencing of the oleaginous clade Lipomyces.</title>
        <authorList>
            <person name="Czajka J.J."/>
            <person name="Han Y."/>
            <person name="Kim J."/>
            <person name="Mondo S.J."/>
            <person name="Hofstad B.A."/>
            <person name="Robles A."/>
            <person name="Haridas S."/>
            <person name="Riley R."/>
            <person name="LaButti K."/>
            <person name="Pangilinan J."/>
            <person name="Andreopoulos W."/>
            <person name="Lipzen A."/>
            <person name="Yan J."/>
            <person name="Wang M."/>
            <person name="Ng V."/>
            <person name="Grigoriev I.V."/>
            <person name="Spatafora J.W."/>
            <person name="Magnuson J.K."/>
            <person name="Baker S.E."/>
            <person name="Pomraning K.R."/>
        </authorList>
    </citation>
    <scope>NUCLEOTIDE SEQUENCE [LARGE SCALE GENOMIC DNA]</scope>
    <source>
        <strain evidence="2">CBS 7786</strain>
    </source>
</reference>
<dbReference type="Proteomes" id="UP001433508">
    <property type="component" value="Unassembled WGS sequence"/>
</dbReference>
<name>A0ACC3SR14_LIPKO</name>
<keyword evidence="2" id="KW-1185">Reference proteome</keyword>
<accession>A0ACC3SR14</accession>
<sequence length="515" mass="57296">MAGFLNVYTISLFVAIGGSLFGFDIASISGVVGTEQYMKFYGNPLGVTQGAITGAMAIGSVIGALSSSFVGDKFSRRKSIQAGTVLWCIGATIQATSNGIPMLIAGRAIAGLCIGLTSALVPIYQSEIAPRKIRGRIITFQCLAITSGSLIQYYIEYACSFINSEAAFRIPWALQIIPAIILLIGLFWFPYSPRWLASVDRWDEVLRVIAFLRTSNKDTNDPRVLAEFREIEEQVRSEYEESSNSYRELFSKKIRKRLFLSMAVQVWSQLSGMNVMMYYTVYVLQSAGIAHARLLVSFQFVIDVIMTIPCLVWTDKWGRRPSLLVGSIFMALWFYIIGGLLVRYGQPNPVTNQPYTWVIVGHRAASGTILACAYLAVGTFALGWAPISWLYPTEVSPVRVRAKSVALATAANWTANFALGFAVPPMLRSISWRMFFIFGSFNIAAFVHVLFALPETKQRTLEEMDEIFEHGELLWKTFVAKGDTDRLDKLAKEIEMGTVDVSRLFESRMQTTTPG</sequence>
<gene>
    <name evidence="1" type="ORF">V1525DRAFT_391852</name>
</gene>
<proteinExistence type="predicted"/>